<dbReference type="SUPFAM" id="SSF46689">
    <property type="entry name" value="Homeodomain-like"/>
    <property type="match status" value="1"/>
</dbReference>
<evidence type="ECO:0000256" key="1">
    <source>
        <dbReference type="ARBA" id="ARBA00023125"/>
    </source>
</evidence>
<evidence type="ECO:0000313" key="4">
    <source>
        <dbReference type="EMBL" id="MBC8561591.1"/>
    </source>
</evidence>
<keyword evidence="1 2" id="KW-0238">DNA-binding</keyword>
<dbReference type="Pfam" id="PF00440">
    <property type="entry name" value="TetR_N"/>
    <property type="match status" value="1"/>
</dbReference>
<dbReference type="EMBL" id="JACRSX010000002">
    <property type="protein sequence ID" value="MBC8561591.1"/>
    <property type="molecule type" value="Genomic_DNA"/>
</dbReference>
<dbReference type="PANTHER" id="PTHR30055">
    <property type="entry name" value="HTH-TYPE TRANSCRIPTIONAL REGULATOR RUTR"/>
    <property type="match status" value="1"/>
</dbReference>
<keyword evidence="5" id="KW-1185">Reference proteome</keyword>
<name>A0ABR7MYZ1_9FIRM</name>
<comment type="caution">
    <text evidence="4">The sequence shown here is derived from an EMBL/GenBank/DDBJ whole genome shotgun (WGS) entry which is preliminary data.</text>
</comment>
<dbReference type="InterPro" id="IPR050109">
    <property type="entry name" value="HTH-type_TetR-like_transc_reg"/>
</dbReference>
<dbReference type="PANTHER" id="PTHR30055:SF222">
    <property type="entry name" value="REGULATORY PROTEIN"/>
    <property type="match status" value="1"/>
</dbReference>
<dbReference type="Proteomes" id="UP000606193">
    <property type="component" value="Unassembled WGS sequence"/>
</dbReference>
<accession>A0ABR7MYZ1</accession>
<evidence type="ECO:0000313" key="5">
    <source>
        <dbReference type="Proteomes" id="UP000606193"/>
    </source>
</evidence>
<dbReference type="InterPro" id="IPR001647">
    <property type="entry name" value="HTH_TetR"/>
</dbReference>
<dbReference type="PROSITE" id="PS50977">
    <property type="entry name" value="HTH_TETR_2"/>
    <property type="match status" value="1"/>
</dbReference>
<proteinExistence type="predicted"/>
<dbReference type="Gene3D" id="1.10.357.10">
    <property type="entry name" value="Tetracycline Repressor, domain 2"/>
    <property type="match status" value="1"/>
</dbReference>
<evidence type="ECO:0000259" key="3">
    <source>
        <dbReference type="PROSITE" id="PS50977"/>
    </source>
</evidence>
<sequence>MRDPEKVKKEMEEKDRKILETAFRIFVEKKIEPVSMGEIAKEAGVGRATVFRHYQNKLELVIAVCTAQWQAYFDKLDEERPLSSIADVPAIERFIFTLDSYIDMYQNHKDLLQYNDNFNHYVTHEGTGSEQLRAFHASLHSANTRFHLMYEKAKEDKTFRTDIPEEEFFRVTLHSMMATCAHYAGGFIWGAEDNKDYTPELLLQKEMILNYVTTSK</sequence>
<dbReference type="InterPro" id="IPR009057">
    <property type="entry name" value="Homeodomain-like_sf"/>
</dbReference>
<dbReference type="PRINTS" id="PR00455">
    <property type="entry name" value="HTHTETR"/>
</dbReference>
<feature type="domain" description="HTH tetR-type" evidence="3">
    <location>
        <begin position="12"/>
        <end position="72"/>
    </location>
</feature>
<reference evidence="4 5" key="1">
    <citation type="submission" date="2020-08" db="EMBL/GenBank/DDBJ databases">
        <title>Genome public.</title>
        <authorList>
            <person name="Liu C."/>
            <person name="Sun Q."/>
        </authorList>
    </citation>
    <scope>NUCLEOTIDE SEQUENCE [LARGE SCALE GENOMIC DNA]</scope>
    <source>
        <strain evidence="4 5">NSJ-37</strain>
    </source>
</reference>
<gene>
    <name evidence="4" type="ORF">H8704_02930</name>
</gene>
<organism evidence="4 5">
    <name type="scientific">Jutongia huaianensis</name>
    <dbReference type="NCBI Taxonomy" id="2763668"/>
    <lineage>
        <taxon>Bacteria</taxon>
        <taxon>Bacillati</taxon>
        <taxon>Bacillota</taxon>
        <taxon>Clostridia</taxon>
        <taxon>Lachnospirales</taxon>
        <taxon>Lachnospiraceae</taxon>
        <taxon>Jutongia</taxon>
    </lineage>
</organism>
<dbReference type="RefSeq" id="WP_249297259.1">
    <property type="nucleotide sequence ID" value="NZ_JACRSX010000002.1"/>
</dbReference>
<feature type="DNA-binding region" description="H-T-H motif" evidence="2">
    <location>
        <begin position="35"/>
        <end position="54"/>
    </location>
</feature>
<protein>
    <submittedName>
        <fullName evidence="4">Helix-turn-helix transcriptional regulator</fullName>
    </submittedName>
</protein>
<evidence type="ECO:0000256" key="2">
    <source>
        <dbReference type="PROSITE-ProRule" id="PRU00335"/>
    </source>
</evidence>